<keyword evidence="1" id="KW-0328">Glycosyltransferase</keyword>
<keyword evidence="4" id="KW-1185">Reference proteome</keyword>
<dbReference type="PANTHER" id="PTHR34136:SF1">
    <property type="entry name" value="UDP-N-ACETYL-D-MANNOSAMINURONIC ACID TRANSFERASE"/>
    <property type="match status" value="1"/>
</dbReference>
<evidence type="ECO:0000313" key="3">
    <source>
        <dbReference type="EMBL" id="WOB49757.1"/>
    </source>
</evidence>
<evidence type="ECO:0000313" key="4">
    <source>
        <dbReference type="Proteomes" id="UP001302716"/>
    </source>
</evidence>
<dbReference type="GO" id="GO:0016758">
    <property type="term" value="F:hexosyltransferase activity"/>
    <property type="evidence" value="ECO:0007669"/>
    <property type="project" value="TreeGrafter"/>
</dbReference>
<dbReference type="Proteomes" id="UP001302716">
    <property type="component" value="Chromosome"/>
</dbReference>
<gene>
    <name evidence="3" type="ORF">NYR97_21755</name>
</gene>
<dbReference type="RefSeq" id="WP_316695764.1">
    <property type="nucleotide sequence ID" value="NZ_CP103836.1"/>
</dbReference>
<dbReference type="NCBIfam" id="TIGR00696">
    <property type="entry name" value="wecG_tagA_cpsF"/>
    <property type="match status" value="1"/>
</dbReference>
<dbReference type="Pfam" id="PF03808">
    <property type="entry name" value="Glyco_tran_WecG"/>
    <property type="match status" value="1"/>
</dbReference>
<dbReference type="AlphaFoldDB" id="A0AAU0BCW6"/>
<accession>A0AAU0BCW6</accession>
<organism evidence="3 4">
    <name type="scientific">Xanthomonas hydrangeae</name>
    <dbReference type="NCBI Taxonomy" id="2775159"/>
    <lineage>
        <taxon>Bacteria</taxon>
        <taxon>Pseudomonadati</taxon>
        <taxon>Pseudomonadota</taxon>
        <taxon>Gammaproteobacteria</taxon>
        <taxon>Lysobacterales</taxon>
        <taxon>Lysobacteraceae</taxon>
        <taxon>Xanthomonas</taxon>
    </lineage>
</organism>
<keyword evidence="2" id="KW-0808">Transferase</keyword>
<dbReference type="InterPro" id="IPR004629">
    <property type="entry name" value="WecG_TagA_CpsF"/>
</dbReference>
<reference evidence="3 4" key="1">
    <citation type="submission" date="2022-08" db="EMBL/GenBank/DDBJ databases">
        <title>Whole genome sequencing-based tracing of a 2022 introduction and outbreak of Xanthomonas hortorum pv. pelargonii.</title>
        <authorList>
            <person name="Iruegas-Bocardo F."/>
            <person name="Weisberg A.K."/>
            <person name="Riutta E.R."/>
            <person name="Kilday K."/>
            <person name="Bonkowski J.C."/>
            <person name="Creswell T."/>
            <person name="Daughtrey M.L."/>
            <person name="Rane K."/>
            <person name="Grunwald N.J."/>
            <person name="Chang J.H."/>
            <person name="Putnam M.L."/>
        </authorList>
    </citation>
    <scope>NUCLEOTIDE SEQUENCE [LARGE SCALE GENOMIC DNA]</scope>
    <source>
        <strain evidence="3 4">22-323</strain>
    </source>
</reference>
<dbReference type="PANTHER" id="PTHR34136">
    <property type="match status" value="1"/>
</dbReference>
<dbReference type="CDD" id="cd06533">
    <property type="entry name" value="Glyco_transf_WecG_TagA"/>
    <property type="match status" value="1"/>
</dbReference>
<name>A0AAU0BCW6_9XANT</name>
<evidence type="ECO:0000256" key="2">
    <source>
        <dbReference type="ARBA" id="ARBA00022679"/>
    </source>
</evidence>
<evidence type="ECO:0000256" key="1">
    <source>
        <dbReference type="ARBA" id="ARBA00022676"/>
    </source>
</evidence>
<dbReference type="EMBL" id="CP103836">
    <property type="protein sequence ID" value="WOB49757.1"/>
    <property type="molecule type" value="Genomic_DNA"/>
</dbReference>
<sequence length="264" mass="29218">MMQGQRVETETTTSANAAPPQGVVIPLGGFPVLSTTQEAFALELFHALAAQQRRRVFFANTNFIVQCQALRMRMREPSVRIVNDGIGMDLAARLIHGRRFAGNLNGTDLIPYLCRHAAHPLKFFLLGGRPGVGKTAAATLTGTLGQQVVGMCDGYGEFAAAGEGLAERINRSGADVLLVAFGNPLQERWILDHSQVLTVPLVFGVGALLDFLSGTAKRAPDWVQRLHMEWMYRLLHEPRRLLKRYSWDLLVFFRTCLRAGKHLP</sequence>
<proteinExistence type="predicted"/>
<protein>
    <submittedName>
        <fullName evidence="3">WecB/TagA/CpsF family glycosyltransferase</fullName>
    </submittedName>
</protein>